<accession>A0A2V3IKL7</accession>
<dbReference type="Proteomes" id="UP000247409">
    <property type="component" value="Unassembled WGS sequence"/>
</dbReference>
<gene>
    <name evidence="1" type="ORF">BWQ96_07684</name>
</gene>
<evidence type="ECO:0000313" key="2">
    <source>
        <dbReference type="Proteomes" id="UP000247409"/>
    </source>
</evidence>
<evidence type="ECO:0000313" key="1">
    <source>
        <dbReference type="EMBL" id="PXF42589.1"/>
    </source>
</evidence>
<keyword evidence="2" id="KW-1185">Reference proteome</keyword>
<sequence>MFPVCNCIEHRPNDSIESELQLGSLHQSLDKEVSVCDAVLAVKVLTVIEQVAFSRTESCAGPITTCMSIADILENTPSWTSFLNALGIKTSYDTLERYKNRLASDHESAPRRALSDVPLSDGLLTVQIDNYDVMPLHSVKIAGKKNPVISGTATQGVLRKRRWGATRDENFSKFTTYSQWQDPKRVLGTRENFIGELVSEDAKEALQAFYDVVYGKFYAERGRLLRPGHYKAGSDSASGGLNFRTMLLSCFKEHGGVSRNDPLLLEQKVVFIDIREEIASDIMTIHAKIAQIRDLVRPGEDGSPRYVVISGDQPTYRMMFNIWRRSYGEHVQAPDPRNASIRLHEWMVPFPGFFHVEKQCLYPLCREMLYGLGLNEMALKAGLTNSQAEKILKHSDARNNRSVLFNICAAMIMHTSEIVLADCSDVFDAIRDVEGTDDGVERDLAYTKKYAQVIQETTDNVSFKSIQVGRLLRKAVLSFFSSDRNSQHFVHTVLFTFLLPTVGFHVLSRTGHTHLTDNFWLSLTDVLHASGHLKYQDLYLFYRFLKEIMPRVVFYDLFQVKPGAAVARIPSYTSQIEGNYDRRGRTYVHLDESLSMLIIRQVKSLSTSSLPHIQHAASWLHEVSKTRSMLQSVVGASRGHGTATAGNWKHNAKSPTNMYDRNAGQWRTVDCLLRLMRERSFLRSDHRSCHRLRNIFAEEPQDLEVMPAEQRILDVRSQSRKSAELHASAIFADVFGRLSKEDIDTHFEGKRFKGVWTMRKVILPAGVVIEAKAPSSSKCRRICTGY</sequence>
<comment type="caution">
    <text evidence="1">The sequence shown here is derived from an EMBL/GenBank/DDBJ whole genome shotgun (WGS) entry which is preliminary data.</text>
</comment>
<organism evidence="1 2">
    <name type="scientific">Gracilariopsis chorda</name>
    <dbReference type="NCBI Taxonomy" id="448386"/>
    <lineage>
        <taxon>Eukaryota</taxon>
        <taxon>Rhodophyta</taxon>
        <taxon>Florideophyceae</taxon>
        <taxon>Rhodymeniophycidae</taxon>
        <taxon>Gracilariales</taxon>
        <taxon>Gracilariaceae</taxon>
        <taxon>Gracilariopsis</taxon>
    </lineage>
</organism>
<protein>
    <submittedName>
        <fullName evidence="1">Uncharacterized protein</fullName>
    </submittedName>
</protein>
<dbReference type="AlphaFoldDB" id="A0A2V3IKL7"/>
<reference evidence="1 2" key="1">
    <citation type="journal article" date="2018" name="Mol. Biol. Evol.">
        <title>Analysis of the draft genome of the red seaweed Gracilariopsis chorda provides insights into genome size evolution in Rhodophyta.</title>
        <authorList>
            <person name="Lee J."/>
            <person name="Yang E.C."/>
            <person name="Graf L."/>
            <person name="Yang J.H."/>
            <person name="Qiu H."/>
            <person name="Zel Zion U."/>
            <person name="Chan C.X."/>
            <person name="Stephens T.G."/>
            <person name="Weber A.P.M."/>
            <person name="Boo G.H."/>
            <person name="Boo S.M."/>
            <person name="Kim K.M."/>
            <person name="Shin Y."/>
            <person name="Jung M."/>
            <person name="Lee S.J."/>
            <person name="Yim H.S."/>
            <person name="Lee J.H."/>
            <person name="Bhattacharya D."/>
            <person name="Yoon H.S."/>
        </authorList>
    </citation>
    <scope>NUCLEOTIDE SEQUENCE [LARGE SCALE GENOMIC DNA]</scope>
    <source>
        <strain evidence="1 2">SKKU-2015</strain>
        <tissue evidence="1">Whole body</tissue>
    </source>
</reference>
<dbReference type="EMBL" id="NBIV01000157">
    <property type="protein sequence ID" value="PXF42589.1"/>
    <property type="molecule type" value="Genomic_DNA"/>
</dbReference>
<proteinExistence type="predicted"/>
<name>A0A2V3IKL7_9FLOR</name>